<dbReference type="InterPro" id="IPR007110">
    <property type="entry name" value="Ig-like_dom"/>
</dbReference>
<dbReference type="InterPro" id="IPR003599">
    <property type="entry name" value="Ig_sub"/>
</dbReference>
<dbReference type="EMBL" id="LN856769">
    <property type="protein sequence ID" value="CRZ22958.1"/>
    <property type="molecule type" value="Genomic_DNA"/>
</dbReference>
<dbReference type="SUPFAM" id="SSF48726">
    <property type="entry name" value="Immunoglobulin"/>
    <property type="match status" value="1"/>
</dbReference>
<dbReference type="InterPro" id="IPR036179">
    <property type="entry name" value="Ig-like_dom_sf"/>
</dbReference>
<dbReference type="WormBase" id="Bm8898">
    <property type="protein sequence ID" value="BM43084"/>
    <property type="gene ID" value="WBGene00229159"/>
</dbReference>
<dbReference type="OMA" id="NEGIYDC"/>
<organism evidence="2">
    <name type="scientific">Brugia malayi</name>
    <name type="common">Filarial nematode worm</name>
    <dbReference type="NCBI Taxonomy" id="6279"/>
    <lineage>
        <taxon>Eukaryota</taxon>
        <taxon>Metazoa</taxon>
        <taxon>Ecdysozoa</taxon>
        <taxon>Nematoda</taxon>
        <taxon>Chromadorea</taxon>
        <taxon>Rhabditida</taxon>
        <taxon>Spirurina</taxon>
        <taxon>Spiruromorpha</taxon>
        <taxon>Filarioidea</taxon>
        <taxon>Onchocercidae</taxon>
        <taxon>Brugia</taxon>
    </lineage>
</organism>
<evidence type="ECO:0000313" key="2">
    <source>
        <dbReference type="EMBL" id="CRZ22958.1"/>
    </source>
</evidence>
<feature type="domain" description="Ig-like" evidence="1">
    <location>
        <begin position="6"/>
        <end position="92"/>
    </location>
</feature>
<reference evidence="2" key="1">
    <citation type="journal article" date="2007" name="Science">
        <title>Draft genome of the filarial nematode parasite Brugia malayi.</title>
        <authorList>
            <person name="Ghedin E."/>
            <person name="Wang S."/>
            <person name="Spiro D."/>
            <person name="Caler E."/>
            <person name="Zhao Q."/>
            <person name="Crabtree J."/>
            <person name="Allen J.E."/>
            <person name="Delcher A.L."/>
            <person name="Guiliano D.B."/>
            <person name="Miranda-Saavedra D."/>
            <person name="Angiuoli S.V."/>
            <person name="Creasy T."/>
            <person name="Amedeo P."/>
            <person name="Haas B."/>
            <person name="El-Sayed N.M."/>
            <person name="Wortman J.R."/>
            <person name="Feldblyum T."/>
            <person name="Tallon L."/>
            <person name="Schatz M."/>
            <person name="Shumway M."/>
            <person name="Koo H."/>
            <person name="Salzberg S.L."/>
            <person name="Schobel S."/>
            <person name="Pertea M."/>
            <person name="Pop M."/>
            <person name="White O."/>
            <person name="Barton G.J."/>
            <person name="Carlow C.K."/>
            <person name="Crawford M.J."/>
            <person name="Daub J."/>
            <person name="Dimmic M.W."/>
            <person name="Estes C.F."/>
            <person name="Foster J.M."/>
            <person name="Ganatra M."/>
            <person name="Gregory W.F."/>
            <person name="Johnson N.M."/>
            <person name="Jin J."/>
            <person name="Komuniecki R."/>
            <person name="Korf I."/>
            <person name="Kumar S."/>
            <person name="Laney S."/>
            <person name="Li B.W."/>
            <person name="Li W."/>
            <person name="Lindblom T.H."/>
            <person name="Lustigman S."/>
            <person name="Ma D."/>
            <person name="Maina C.V."/>
            <person name="Martin D.M."/>
            <person name="McCarter J.P."/>
            <person name="McReynolds L."/>
            <person name="Mitreva M."/>
            <person name="Nutman T.B."/>
            <person name="Parkinson J."/>
            <person name="Peregrin-Alvarez J.M."/>
            <person name="Poole C."/>
            <person name="Ren Q."/>
            <person name="Saunders L."/>
            <person name="Sluder A.E."/>
            <person name="Smith K."/>
            <person name="Stanke M."/>
            <person name="Unnasch T.R."/>
            <person name="Ware J."/>
            <person name="Wei A.D."/>
            <person name="Weil G."/>
            <person name="Williams D.J."/>
            <person name="Zhang Y."/>
            <person name="Williams S.A."/>
            <person name="Fraser-Liggett C."/>
            <person name="Slatko B."/>
            <person name="Blaxter M.L."/>
            <person name="Scott A.L."/>
        </authorList>
    </citation>
    <scope>NUCLEOTIDE SEQUENCE</scope>
    <source>
        <strain evidence="2">FR3</strain>
    </source>
</reference>
<evidence type="ECO:0000259" key="1">
    <source>
        <dbReference type="PROSITE" id="PS50835"/>
    </source>
</evidence>
<accession>A0A0H5SGA9</accession>
<sequence length="217" mass="24975">MDNSMPIVKTNVTTRYVPMGRHIILNCVAWSSARNSYYNGNKKMKWIFRDIQEYRSIPIDNENSRFSLNETDGRLILYAAQKENEGIYDCHVGLTQNIEWISRINLYVQDCNEKNDMTSYHNVMNPCLYGGCVIDTFPNAPLLKYLKCNCVLHEVRKRIVSLEDLAPKPPDVSDDPRMLYPSAMLPVVENAEPIEETELNAQTIAICLKQLQHSKTL</sequence>
<reference evidence="2" key="2">
    <citation type="submission" date="2012-12" db="EMBL/GenBank/DDBJ databases">
        <authorList>
            <person name="Gao Y.W."/>
            <person name="Fan S.T."/>
            <person name="Sun H.T."/>
            <person name="Wang Z."/>
            <person name="Gao X.L."/>
            <person name="Li Y.G."/>
            <person name="Wang T.C."/>
            <person name="Zhang K."/>
            <person name="Xu W.W."/>
            <person name="Yu Z.J."/>
            <person name="Xia X.Z."/>
        </authorList>
    </citation>
    <scope>NUCLEOTIDE SEQUENCE</scope>
    <source>
        <strain evidence="2">FR3</strain>
    </source>
</reference>
<evidence type="ECO:0000313" key="3">
    <source>
        <dbReference type="WormBase" id="Bm8898"/>
    </source>
</evidence>
<proteinExistence type="predicted"/>
<dbReference type="InterPro" id="IPR013783">
    <property type="entry name" value="Ig-like_fold"/>
</dbReference>
<dbReference type="Gene3D" id="2.60.40.10">
    <property type="entry name" value="Immunoglobulins"/>
    <property type="match status" value="1"/>
</dbReference>
<dbReference type="AlphaFoldDB" id="A0A0H5SGA9"/>
<gene>
    <name evidence="2 3" type="ORF">Bm8898</name>
    <name evidence="2" type="ORF">BM_Bm8898</name>
</gene>
<protein>
    <submittedName>
        <fullName evidence="2">Bm8898</fullName>
    </submittedName>
</protein>
<name>A0A0H5SGA9_BRUMA</name>
<dbReference type="SMART" id="SM00409">
    <property type="entry name" value="IG"/>
    <property type="match status" value="1"/>
</dbReference>
<dbReference type="PROSITE" id="PS50835">
    <property type="entry name" value="IG_LIKE"/>
    <property type="match status" value="1"/>
</dbReference>